<name>A0A4U9VEA3_SERFO</name>
<comment type="similarity">
    <text evidence="1">Belongs to the CdaR family.</text>
</comment>
<proteinExistence type="inferred from homology"/>
<dbReference type="Pfam" id="PF13556">
    <property type="entry name" value="HTH_30"/>
    <property type="match status" value="1"/>
</dbReference>
<feature type="region of interest" description="Disordered" evidence="2">
    <location>
        <begin position="106"/>
        <end position="126"/>
    </location>
</feature>
<reference evidence="6" key="1">
    <citation type="submission" date="2019-05" db="EMBL/GenBank/DDBJ databases">
        <authorList>
            <consortium name="Pathogen Informatics"/>
        </authorList>
    </citation>
    <scope>NUCLEOTIDE SEQUENCE [LARGE SCALE GENOMIC DNA]</scope>
    <source>
        <strain evidence="6">NCTC12965</strain>
    </source>
</reference>
<dbReference type="PANTHER" id="PTHR33744">
    <property type="entry name" value="CARBOHYDRATE DIACID REGULATOR"/>
    <property type="match status" value="1"/>
</dbReference>
<feature type="compositionally biased region" description="Gly residues" evidence="2">
    <location>
        <begin position="111"/>
        <end position="121"/>
    </location>
</feature>
<accession>A0A4U9VEA3</accession>
<dbReference type="InterPro" id="IPR008599">
    <property type="entry name" value="Diacid_rec"/>
</dbReference>
<dbReference type="Pfam" id="PF05651">
    <property type="entry name" value="Diacid_rec"/>
    <property type="match status" value="1"/>
</dbReference>
<evidence type="ECO:0000256" key="1">
    <source>
        <dbReference type="ARBA" id="ARBA00006754"/>
    </source>
</evidence>
<evidence type="ECO:0000259" key="5">
    <source>
        <dbReference type="Pfam" id="PF17853"/>
    </source>
</evidence>
<evidence type="ECO:0000313" key="6">
    <source>
        <dbReference type="EMBL" id="VTR44463.1"/>
    </source>
</evidence>
<dbReference type="Pfam" id="PF17853">
    <property type="entry name" value="GGDEF_2"/>
    <property type="match status" value="1"/>
</dbReference>
<dbReference type="AlphaFoldDB" id="A0A4U9VEA3"/>
<evidence type="ECO:0000259" key="4">
    <source>
        <dbReference type="Pfam" id="PF13556"/>
    </source>
</evidence>
<feature type="domain" description="PucR C-terminal helix-turn-helix" evidence="4">
    <location>
        <begin position="317"/>
        <end position="372"/>
    </location>
</feature>
<feature type="domain" description="Putative sugar diacid recognition" evidence="3">
    <location>
        <begin position="8"/>
        <end position="92"/>
    </location>
</feature>
<dbReference type="InterPro" id="IPR042070">
    <property type="entry name" value="PucR_C-HTH_sf"/>
</dbReference>
<dbReference type="InterPro" id="IPR051448">
    <property type="entry name" value="CdaR-like_regulators"/>
</dbReference>
<dbReference type="PANTHER" id="PTHR33744:SF15">
    <property type="entry name" value="CARBOHYDRATE DIACID REGULATOR"/>
    <property type="match status" value="1"/>
</dbReference>
<feature type="domain" description="CdaR GGDEF-like" evidence="5">
    <location>
        <begin position="144"/>
        <end position="265"/>
    </location>
</feature>
<protein>
    <submittedName>
        <fullName evidence="6">Sugar diacid regulator</fullName>
    </submittedName>
</protein>
<dbReference type="InterPro" id="IPR041522">
    <property type="entry name" value="CdaR_GGDEF"/>
</dbReference>
<sequence>MPRQTNFLQEATARQIVQRAMSIIHHSVNVMDSNGVIIASGNASRLYQRHEGAVLALTENRVVEIDEATAQHLKGVQPGINLPFSFRNQLVGRDWGFRRSGPGASLWRTGKNGGGADGGTGCDARSTSVGKALREELANQLLQGHSEPGSREAMAAYLELDLQQPRIVWLLELYEPQPQVLRGLLAELEITQREALITMTSFNELVLLRPACMKQGVWDVQQERKLAQQLQHEIQQRFGLRLIVGGFYSGEEGVYRSIQTARAVQTMAHRLKLVQHTLFYDDYPLPSLLCDLGEDWRAQELSRPWRQLSAQDEKGMLRNTLRHYFNQNCDQTKTAAQLHIHVNTLRYRLQRVEKTTGLKINQLADVLQLYIGYVDAGLNCVNAQNNVLFYHFVCVYR</sequence>
<dbReference type="Gene3D" id="1.10.10.2840">
    <property type="entry name" value="PucR C-terminal helix-turn-helix domain"/>
    <property type="match status" value="1"/>
</dbReference>
<dbReference type="SUPFAM" id="SSF46689">
    <property type="entry name" value="Homeodomain-like"/>
    <property type="match status" value="1"/>
</dbReference>
<evidence type="ECO:0000256" key="2">
    <source>
        <dbReference type="SAM" id="MobiDB-lite"/>
    </source>
</evidence>
<organism evidence="6">
    <name type="scientific">Serratia fonticola</name>
    <dbReference type="NCBI Taxonomy" id="47917"/>
    <lineage>
        <taxon>Bacteria</taxon>
        <taxon>Pseudomonadati</taxon>
        <taxon>Pseudomonadota</taxon>
        <taxon>Gammaproteobacteria</taxon>
        <taxon>Enterobacterales</taxon>
        <taxon>Yersiniaceae</taxon>
        <taxon>Serratia</taxon>
    </lineage>
</organism>
<gene>
    <name evidence="6" type="primary">cdaR_4</name>
    <name evidence="6" type="ORF">NCTC12965_05105</name>
</gene>
<evidence type="ECO:0000259" key="3">
    <source>
        <dbReference type="Pfam" id="PF05651"/>
    </source>
</evidence>
<dbReference type="InterPro" id="IPR025736">
    <property type="entry name" value="PucR_C-HTH_dom"/>
</dbReference>
<dbReference type="InterPro" id="IPR009057">
    <property type="entry name" value="Homeodomain-like_sf"/>
</dbReference>
<dbReference type="EMBL" id="CABEEZ010000111">
    <property type="protein sequence ID" value="VTR44463.1"/>
    <property type="molecule type" value="Genomic_DNA"/>
</dbReference>